<keyword evidence="6" id="KW-0106">Calcium</keyword>
<dbReference type="EMBL" id="WWCN01000009">
    <property type="protein sequence ID" value="MYM24146.1"/>
    <property type="molecule type" value="Genomic_DNA"/>
</dbReference>
<feature type="domain" description="Pel9A-like right handed beta-helix region" evidence="10">
    <location>
        <begin position="22"/>
        <end position="333"/>
    </location>
</feature>
<proteinExistence type="inferred from homology"/>
<dbReference type="Pfam" id="PF22842">
    <property type="entry name" value="Pel9A-like_beta_helix"/>
    <property type="match status" value="1"/>
</dbReference>
<evidence type="ECO:0000256" key="2">
    <source>
        <dbReference type="ARBA" id="ARBA00004613"/>
    </source>
</evidence>
<dbReference type="InterPro" id="IPR053868">
    <property type="entry name" value="Pel9A-like_beta_helix"/>
</dbReference>
<evidence type="ECO:0000256" key="9">
    <source>
        <dbReference type="SAM" id="SignalP"/>
    </source>
</evidence>
<evidence type="ECO:0000313" key="12">
    <source>
        <dbReference type="Proteomes" id="UP000479335"/>
    </source>
</evidence>
<dbReference type="RefSeq" id="WP_161007618.1">
    <property type="nucleotide sequence ID" value="NZ_WWCN01000009.1"/>
</dbReference>
<protein>
    <submittedName>
        <fullName evidence="11">Pectate lyase</fullName>
    </submittedName>
</protein>
<evidence type="ECO:0000256" key="4">
    <source>
        <dbReference type="ARBA" id="ARBA00022723"/>
    </source>
</evidence>
<comment type="subcellular location">
    <subcellularLocation>
        <location evidence="2">Secreted</location>
    </subcellularLocation>
</comment>
<dbReference type="PANTHER" id="PTHR40088">
    <property type="entry name" value="PECTATE LYASE (EUROFUNG)"/>
    <property type="match status" value="1"/>
</dbReference>
<reference evidence="11 12" key="1">
    <citation type="submission" date="2019-12" db="EMBL/GenBank/DDBJ databases">
        <title>Novel species isolated from a subtropical stream in China.</title>
        <authorList>
            <person name="Lu H."/>
        </authorList>
    </citation>
    <scope>NUCLEOTIDE SEQUENCE [LARGE SCALE GENOMIC DNA]</scope>
    <source>
        <strain evidence="11 12">FT135W</strain>
    </source>
</reference>
<dbReference type="GO" id="GO:0046872">
    <property type="term" value="F:metal ion binding"/>
    <property type="evidence" value="ECO:0007669"/>
    <property type="project" value="UniProtKB-KW"/>
</dbReference>
<dbReference type="SUPFAM" id="SSF51126">
    <property type="entry name" value="Pectin lyase-like"/>
    <property type="match status" value="1"/>
</dbReference>
<evidence type="ECO:0000259" key="10">
    <source>
        <dbReference type="Pfam" id="PF22842"/>
    </source>
</evidence>
<keyword evidence="3" id="KW-0964">Secreted</keyword>
<dbReference type="Gene3D" id="2.160.20.10">
    <property type="entry name" value="Single-stranded right-handed beta-helix, Pectin lyase-like"/>
    <property type="match status" value="1"/>
</dbReference>
<dbReference type="InterPro" id="IPR012334">
    <property type="entry name" value="Pectin_lyas_fold"/>
</dbReference>
<dbReference type="GO" id="GO:0016837">
    <property type="term" value="F:carbon-oxygen lyase activity, acting on polysaccharides"/>
    <property type="evidence" value="ECO:0007669"/>
    <property type="project" value="TreeGrafter"/>
</dbReference>
<keyword evidence="7 11" id="KW-0456">Lyase</keyword>
<dbReference type="InterPro" id="IPR052052">
    <property type="entry name" value="Polysaccharide_Lyase_9"/>
</dbReference>
<dbReference type="GO" id="GO:0005576">
    <property type="term" value="C:extracellular region"/>
    <property type="evidence" value="ECO:0007669"/>
    <property type="project" value="UniProtKB-SubCell"/>
</dbReference>
<keyword evidence="12" id="KW-1185">Reference proteome</keyword>
<gene>
    <name evidence="11" type="ORF">GTP46_15980</name>
</gene>
<comment type="similarity">
    <text evidence="8">Belongs to the polysaccharide lyase 9 family.</text>
</comment>
<name>A0A6L8K9W6_9BURK</name>
<sequence>MSMWHKAAALSALALTSGVHAATYYVAPGGNDGNAGTVAAPWKSIAKAQIVAAPGDTIYFRGGDYVYTASINACASKTDVVAAITLDKSGEPDKPIRYWAYPGETPVFDFSPIKDNCRVKGFNITANYLHLKGLELKGAPQQPDNLLNNESWGIWIKGSNNIFEQLNTHHHMGPGFFLSNGSYNLVLNVDSHHNYDPYSKSGAGQNADGFGAHIKAGNPGNVFRGCRAWSNTDDGYDLINAYSPVLIENSWAWLHGYYPGTTTSIPAGNGNGFKVGGYSGVYQPNAPVHTVRFSAAFKNKANGFYANHHPVANQYYNNTSARNGAGFNMLGIDASNAAISLGTVRNNLAFENTPVANAAGADVVNNSWNLPVSVTAADFQSVSTDGWDAPRLPDGSLPVLPFLRLVAGSDLIDKGVNLGLPFTGAAPDLGAFEGSTPVTLYSDVTASVKIVQSGLTVDRTTQKTKGTITFTNNSNAIINGSLLFRADYLTDGVTLDNQSGTQGGAPTLVLPVAALSPGQSTTITTIFANPQRLSVGYLPKLFAGTP</sequence>
<dbReference type="Proteomes" id="UP000479335">
    <property type="component" value="Unassembled WGS sequence"/>
</dbReference>
<dbReference type="AlphaFoldDB" id="A0A6L8K9W6"/>
<evidence type="ECO:0000256" key="5">
    <source>
        <dbReference type="ARBA" id="ARBA00022729"/>
    </source>
</evidence>
<feature type="signal peptide" evidence="9">
    <location>
        <begin position="1"/>
        <end position="21"/>
    </location>
</feature>
<dbReference type="InterPro" id="IPR011050">
    <property type="entry name" value="Pectin_lyase_fold/virulence"/>
</dbReference>
<evidence type="ECO:0000256" key="3">
    <source>
        <dbReference type="ARBA" id="ARBA00022525"/>
    </source>
</evidence>
<evidence type="ECO:0000256" key="7">
    <source>
        <dbReference type="ARBA" id="ARBA00023239"/>
    </source>
</evidence>
<dbReference type="PANTHER" id="PTHR40088:SF1">
    <property type="entry name" value="PECTATE LYASE PEL9"/>
    <property type="match status" value="1"/>
</dbReference>
<evidence type="ECO:0000313" key="11">
    <source>
        <dbReference type="EMBL" id="MYM24146.1"/>
    </source>
</evidence>
<accession>A0A6L8K9W6</accession>
<evidence type="ECO:0000256" key="6">
    <source>
        <dbReference type="ARBA" id="ARBA00022837"/>
    </source>
</evidence>
<feature type="chain" id="PRO_5026974112" evidence="9">
    <location>
        <begin position="22"/>
        <end position="546"/>
    </location>
</feature>
<organism evidence="11 12">
    <name type="scientific">Duganella flavida</name>
    <dbReference type="NCBI Taxonomy" id="2692175"/>
    <lineage>
        <taxon>Bacteria</taxon>
        <taxon>Pseudomonadati</taxon>
        <taxon>Pseudomonadota</taxon>
        <taxon>Betaproteobacteria</taxon>
        <taxon>Burkholderiales</taxon>
        <taxon>Oxalobacteraceae</taxon>
        <taxon>Telluria group</taxon>
        <taxon>Duganella</taxon>
    </lineage>
</organism>
<comment type="caution">
    <text evidence="11">The sequence shown here is derived from an EMBL/GenBank/DDBJ whole genome shotgun (WGS) entry which is preliminary data.</text>
</comment>
<comment type="cofactor">
    <cofactor evidence="1">
        <name>Ca(2+)</name>
        <dbReference type="ChEBI" id="CHEBI:29108"/>
    </cofactor>
</comment>
<evidence type="ECO:0000256" key="8">
    <source>
        <dbReference type="ARBA" id="ARBA00038263"/>
    </source>
</evidence>
<keyword evidence="4" id="KW-0479">Metal-binding</keyword>
<keyword evidence="5 9" id="KW-0732">Signal</keyword>
<evidence type="ECO:0000256" key="1">
    <source>
        <dbReference type="ARBA" id="ARBA00001913"/>
    </source>
</evidence>